<keyword evidence="1" id="KW-0472">Membrane</keyword>
<evidence type="ECO:0000313" key="3">
    <source>
        <dbReference type="Proteomes" id="UP000463388"/>
    </source>
</evidence>
<dbReference type="AlphaFoldDB" id="A0A6N8JRE4"/>
<organism evidence="2 3">
    <name type="scientific">Adlercreutzia mucosicola</name>
    <dbReference type="NCBI Taxonomy" id="580026"/>
    <lineage>
        <taxon>Bacteria</taxon>
        <taxon>Bacillati</taxon>
        <taxon>Actinomycetota</taxon>
        <taxon>Coriobacteriia</taxon>
        <taxon>Eggerthellales</taxon>
        <taxon>Eggerthellaceae</taxon>
        <taxon>Adlercreutzia</taxon>
    </lineage>
</organism>
<proteinExistence type="predicted"/>
<accession>A0A6N8JRE4</accession>
<keyword evidence="1" id="KW-1133">Transmembrane helix</keyword>
<evidence type="ECO:0000313" key="2">
    <source>
        <dbReference type="EMBL" id="MVX61499.1"/>
    </source>
</evidence>
<comment type="caution">
    <text evidence="2">The sequence shown here is derived from an EMBL/GenBank/DDBJ whole genome shotgun (WGS) entry which is preliminary data.</text>
</comment>
<dbReference type="EMBL" id="WSRR01000022">
    <property type="protein sequence ID" value="MVX61499.1"/>
    <property type="molecule type" value="Genomic_DNA"/>
</dbReference>
<gene>
    <name evidence="2" type="ORF">GKZ27_08535</name>
</gene>
<reference evidence="2 3" key="1">
    <citation type="submission" date="2019-12" db="EMBL/GenBank/DDBJ databases">
        <title>Microbes associate with the intestines of laboratory mice.</title>
        <authorList>
            <person name="Navarre W."/>
            <person name="Wong E."/>
        </authorList>
    </citation>
    <scope>NUCLEOTIDE SEQUENCE [LARGE SCALE GENOMIC DNA]</scope>
    <source>
        <strain evidence="2 3">NM66_B29</strain>
    </source>
</reference>
<keyword evidence="1" id="KW-0812">Transmembrane</keyword>
<protein>
    <submittedName>
        <fullName evidence="2">Uncharacterized protein</fullName>
    </submittedName>
</protein>
<dbReference type="OrthoDB" id="3177849at2"/>
<name>A0A6N8JRE4_9ACTN</name>
<evidence type="ECO:0000256" key="1">
    <source>
        <dbReference type="SAM" id="Phobius"/>
    </source>
</evidence>
<feature type="transmembrane region" description="Helical" evidence="1">
    <location>
        <begin position="63"/>
        <end position="84"/>
    </location>
</feature>
<sequence>MTEHDPQKAARDAAAAFIQSADPEAAPTSGTAGSPAEAARAAKEAYGATEAAQAQTGQKNRTIAVVVGVVIALLVLAGVGAFLFTQGVFTKGATPEQVQRVPLSDARVIAAFDEVTMEAPDITRYAYVPQDALIGPKFTDIVVNEPVDLGAPSNQIVSCTATATAVFKNKGIEIDVPVTLPFEYSVEGETWVPGELTQGDPTAIPLASASATEIVDNRNAILTAYDPTYGEAMADATVVSTAADLTIDGGPITIDLSKSVQQKQEDGSTIDELRNCTVGMTVAWSNDQGWLVTVTDAGEIDTQTSRIPDPNAAATVAPADTSPQNLGAVNFGDTIAVAGTLEAVENTGELAKGNNYTNGAANLDAGGSVQLVLRLTRPLDMTLNGTAYHLTTMAVALGPNVTEDEKNSLIGRKADVKGPLDENFLTNWCPAGIKAMEIHVE</sequence>
<dbReference type="Proteomes" id="UP000463388">
    <property type="component" value="Unassembled WGS sequence"/>
</dbReference>
<keyword evidence="3" id="KW-1185">Reference proteome</keyword>
<dbReference type="RefSeq" id="WP_160346714.1">
    <property type="nucleotide sequence ID" value="NZ_WSRR01000022.1"/>
</dbReference>